<comment type="similarity">
    <text evidence="1">Belongs to the ATG10 family.</text>
</comment>
<evidence type="ECO:0000313" key="7">
    <source>
        <dbReference type="EMBL" id="ERN19585.1"/>
    </source>
</evidence>
<accession>U5DBL5</accession>
<keyword evidence="4" id="KW-0833">Ubl conjugation pathway</keyword>
<dbReference type="Proteomes" id="UP000017836">
    <property type="component" value="Unassembled WGS sequence"/>
</dbReference>
<keyword evidence="3" id="KW-0808">Transferase</keyword>
<dbReference type="EMBL" id="KI392068">
    <property type="protein sequence ID" value="ERN19585.1"/>
    <property type="molecule type" value="Genomic_DNA"/>
</dbReference>
<gene>
    <name evidence="7" type="ORF">AMTR_s00062p00108710</name>
</gene>
<keyword evidence="5" id="KW-0072">Autophagy</keyword>
<evidence type="ECO:0000256" key="3">
    <source>
        <dbReference type="ARBA" id="ARBA00022679"/>
    </source>
</evidence>
<name>U5DBL5_AMBTC</name>
<dbReference type="GO" id="GO:0044804">
    <property type="term" value="P:nucleophagy"/>
    <property type="evidence" value="ECO:0000318"/>
    <property type="project" value="GO_Central"/>
</dbReference>
<dbReference type="eggNOG" id="KOG4741">
    <property type="taxonomic scope" value="Eukaryota"/>
</dbReference>
<dbReference type="OMA" id="DSKWTFI"/>
<evidence type="ECO:0000256" key="1">
    <source>
        <dbReference type="ARBA" id="ARBA00005696"/>
    </source>
</evidence>
<evidence type="ECO:0000313" key="8">
    <source>
        <dbReference type="Proteomes" id="UP000017836"/>
    </source>
</evidence>
<dbReference type="PANTHER" id="PTHR14957">
    <property type="entry name" value="UBIQUITIN-LIKE-CONJUGATING ENZYME ATG10"/>
    <property type="match status" value="1"/>
</dbReference>
<dbReference type="Pfam" id="PF03987">
    <property type="entry name" value="Autophagy_act_C"/>
    <property type="match status" value="1"/>
</dbReference>
<organism evidence="7 8">
    <name type="scientific">Amborella trichopoda</name>
    <dbReference type="NCBI Taxonomy" id="13333"/>
    <lineage>
        <taxon>Eukaryota</taxon>
        <taxon>Viridiplantae</taxon>
        <taxon>Streptophyta</taxon>
        <taxon>Embryophyta</taxon>
        <taxon>Tracheophyta</taxon>
        <taxon>Spermatophyta</taxon>
        <taxon>Magnoliopsida</taxon>
        <taxon>Amborellales</taxon>
        <taxon>Amborellaceae</taxon>
        <taxon>Amborella</taxon>
    </lineage>
</organism>
<evidence type="ECO:0000256" key="5">
    <source>
        <dbReference type="ARBA" id="ARBA00023006"/>
    </source>
</evidence>
<evidence type="ECO:0000256" key="4">
    <source>
        <dbReference type="ARBA" id="ARBA00022786"/>
    </source>
</evidence>
<dbReference type="STRING" id="13333.U5DBL5"/>
<dbReference type="InterPro" id="IPR007135">
    <property type="entry name" value="Atg3/Atg10"/>
</dbReference>
<proteinExistence type="inferred from homology"/>
<dbReference type="HOGENOM" id="CLU_072332_3_0_1"/>
<dbReference type="Gene3D" id="3.30.1460.50">
    <property type="match status" value="1"/>
</dbReference>
<reference evidence="8" key="1">
    <citation type="journal article" date="2013" name="Science">
        <title>The Amborella genome and the evolution of flowering plants.</title>
        <authorList>
            <consortium name="Amborella Genome Project"/>
        </authorList>
    </citation>
    <scope>NUCLEOTIDE SEQUENCE [LARGE SCALE GENOMIC DNA]</scope>
</reference>
<dbReference type="GO" id="GO:0019787">
    <property type="term" value="F:ubiquitin-like protein transferase activity"/>
    <property type="evidence" value="ECO:0000318"/>
    <property type="project" value="GO_Central"/>
</dbReference>
<dbReference type="GO" id="GO:0061723">
    <property type="term" value="P:glycophagy"/>
    <property type="evidence" value="ECO:0000318"/>
    <property type="project" value="GO_Central"/>
</dbReference>
<evidence type="ECO:0000256" key="2">
    <source>
        <dbReference type="ARBA" id="ARBA00021099"/>
    </source>
</evidence>
<protein>
    <recommendedName>
        <fullName evidence="2">Ubiquitin-like-conjugating enzyme ATG10</fullName>
    </recommendedName>
    <alternativeName>
        <fullName evidence="6">Autophagy-related protein 10</fullName>
    </alternativeName>
</protein>
<dbReference type="GO" id="GO:0000407">
    <property type="term" value="C:phagophore assembly site"/>
    <property type="evidence" value="ECO:0000318"/>
    <property type="project" value="GO_Central"/>
</dbReference>
<dbReference type="GO" id="GO:0000045">
    <property type="term" value="P:autophagosome assembly"/>
    <property type="evidence" value="ECO:0000318"/>
    <property type="project" value="GO_Central"/>
</dbReference>
<dbReference type="PANTHER" id="PTHR14957:SF1">
    <property type="entry name" value="UBIQUITIN-LIKE-CONJUGATING ENZYME ATG10"/>
    <property type="match status" value="1"/>
</dbReference>
<keyword evidence="8" id="KW-1185">Reference proteome</keyword>
<dbReference type="AlphaFoldDB" id="U5DBL5"/>
<dbReference type="Gramene" id="ERN19585">
    <property type="protein sequence ID" value="ERN19585"/>
    <property type="gene ID" value="AMTR_s00062p00108710"/>
</dbReference>
<evidence type="ECO:0000256" key="6">
    <source>
        <dbReference type="ARBA" id="ARBA00029833"/>
    </source>
</evidence>
<sequence>MASPCDGTLSPTEFKFAAEALMKKWEECKSILHPWIWIPCPKLPFGAPDKAGGYLSLEHIHHFEFKKQQDCIEQKYSEEEVEALDSATLVLSGENETHYYNFHIIYSTSYKVPVLFFRGYHQGGQPLKCDEVEKDLPLYTSKLLEESKWTFITQEEHPYLNCPWFTLHPCGTSEWMRLLLQQRLYSSRPEDLCSHYLVAWFSVVGQVIGLWAPLNLVHCSSSSSSSDTFCSHT</sequence>